<sequence>MTSLDVVRDPAPTAEPGAATEPRPPAEPGSLSELAGPGEVVLEVEDLVQRFSVPGGVVHAVDGVSFVLRRGETLALVGESGCGKSTLARSLMRLQRPRSGSVRLLGEELTAMPRRRLRRMLARMQMIFQDPISSLNPRRRTRDIIAEGLRIHGAERAGIPARVREVMGEVGLDPDTMSERRPGDFSGGQCQRIAIARAMALSPEVLICDEPVSALDVSVQAQVLNLLERMRREHGLGMLFISHDLSVVRNVSDRVAVMYLGKIVEIGDTDDVYAAPAHPYSRALIASVPAPGGAALAADAELRGELPSPMRPPSGCRFRTRCPLASDRCASEAPAFREIVPGRRVACHHPLIEALPAAQTAGAGS</sequence>
<comment type="similarity">
    <text evidence="1">Belongs to the ABC transporter superfamily.</text>
</comment>
<dbReference type="InterPro" id="IPR013563">
    <property type="entry name" value="Oligopep_ABC_C"/>
</dbReference>
<dbReference type="InterPro" id="IPR017871">
    <property type="entry name" value="ABC_transporter-like_CS"/>
</dbReference>
<evidence type="ECO:0000256" key="1">
    <source>
        <dbReference type="ARBA" id="ARBA00005417"/>
    </source>
</evidence>
<dbReference type="GO" id="GO:0055085">
    <property type="term" value="P:transmembrane transport"/>
    <property type="evidence" value="ECO:0007669"/>
    <property type="project" value="UniProtKB-ARBA"/>
</dbReference>
<dbReference type="CDD" id="cd03257">
    <property type="entry name" value="ABC_NikE_OppD_transporters"/>
    <property type="match status" value="1"/>
</dbReference>
<dbReference type="SMART" id="SM00382">
    <property type="entry name" value="AAA"/>
    <property type="match status" value="1"/>
</dbReference>
<evidence type="ECO:0000313" key="7">
    <source>
        <dbReference type="EMBL" id="PRI10389.1"/>
    </source>
</evidence>
<protein>
    <submittedName>
        <fullName evidence="7">Peptide ABC transporter ATP-binding protein</fullName>
    </submittedName>
</protein>
<gene>
    <name evidence="7" type="ORF">B4915_12100</name>
</gene>
<evidence type="ECO:0000256" key="2">
    <source>
        <dbReference type="ARBA" id="ARBA00022448"/>
    </source>
</evidence>
<dbReference type="InterPro" id="IPR027417">
    <property type="entry name" value="P-loop_NTPase"/>
</dbReference>
<dbReference type="OrthoDB" id="8481147at2"/>
<dbReference type="GO" id="GO:0005524">
    <property type="term" value="F:ATP binding"/>
    <property type="evidence" value="ECO:0007669"/>
    <property type="project" value="UniProtKB-KW"/>
</dbReference>
<dbReference type="PANTHER" id="PTHR43776:SF7">
    <property type="entry name" value="D,D-DIPEPTIDE TRANSPORT ATP-BINDING PROTEIN DDPF-RELATED"/>
    <property type="match status" value="1"/>
</dbReference>
<dbReference type="NCBIfam" id="TIGR01727">
    <property type="entry name" value="oligo_HPY"/>
    <property type="match status" value="1"/>
</dbReference>
<dbReference type="Pfam" id="PF00005">
    <property type="entry name" value="ABC_tran"/>
    <property type="match status" value="1"/>
</dbReference>
<dbReference type="PROSITE" id="PS50893">
    <property type="entry name" value="ABC_TRANSPORTER_2"/>
    <property type="match status" value="1"/>
</dbReference>
<proteinExistence type="inferred from homology"/>
<evidence type="ECO:0000256" key="4">
    <source>
        <dbReference type="ARBA" id="ARBA00022840"/>
    </source>
</evidence>
<keyword evidence="2" id="KW-0813">Transport</keyword>
<feature type="region of interest" description="Disordered" evidence="5">
    <location>
        <begin position="1"/>
        <end position="34"/>
    </location>
</feature>
<keyword evidence="3" id="KW-0547">Nucleotide-binding</keyword>
<organism evidence="7 8">
    <name type="scientific">Leucobacter massiliensis</name>
    <dbReference type="NCBI Taxonomy" id="1686285"/>
    <lineage>
        <taxon>Bacteria</taxon>
        <taxon>Bacillati</taxon>
        <taxon>Actinomycetota</taxon>
        <taxon>Actinomycetes</taxon>
        <taxon>Micrococcales</taxon>
        <taxon>Microbacteriaceae</taxon>
        <taxon>Leucobacter</taxon>
    </lineage>
</organism>
<dbReference type="GO" id="GO:0015833">
    <property type="term" value="P:peptide transport"/>
    <property type="evidence" value="ECO:0007669"/>
    <property type="project" value="InterPro"/>
</dbReference>
<dbReference type="SUPFAM" id="SSF52540">
    <property type="entry name" value="P-loop containing nucleoside triphosphate hydrolases"/>
    <property type="match status" value="1"/>
</dbReference>
<dbReference type="Gene3D" id="3.40.50.300">
    <property type="entry name" value="P-loop containing nucleotide triphosphate hydrolases"/>
    <property type="match status" value="1"/>
</dbReference>
<dbReference type="PROSITE" id="PS00211">
    <property type="entry name" value="ABC_TRANSPORTER_1"/>
    <property type="match status" value="1"/>
</dbReference>
<evidence type="ECO:0000259" key="6">
    <source>
        <dbReference type="PROSITE" id="PS50893"/>
    </source>
</evidence>
<feature type="domain" description="ABC transporter" evidence="6">
    <location>
        <begin position="42"/>
        <end position="285"/>
    </location>
</feature>
<dbReference type="EMBL" id="MWZD01000020">
    <property type="protein sequence ID" value="PRI10389.1"/>
    <property type="molecule type" value="Genomic_DNA"/>
</dbReference>
<keyword evidence="8" id="KW-1185">Reference proteome</keyword>
<dbReference type="RefSeq" id="WP_105806082.1">
    <property type="nucleotide sequence ID" value="NZ_MWZD01000020.1"/>
</dbReference>
<dbReference type="InterPro" id="IPR003593">
    <property type="entry name" value="AAA+_ATPase"/>
</dbReference>
<name>A0A2S9QLC7_9MICO</name>
<evidence type="ECO:0000313" key="8">
    <source>
        <dbReference type="Proteomes" id="UP000238650"/>
    </source>
</evidence>
<evidence type="ECO:0000256" key="5">
    <source>
        <dbReference type="SAM" id="MobiDB-lite"/>
    </source>
</evidence>
<dbReference type="FunFam" id="3.40.50.300:FF:000016">
    <property type="entry name" value="Oligopeptide ABC transporter ATP-binding component"/>
    <property type="match status" value="1"/>
</dbReference>
<dbReference type="InterPro" id="IPR003439">
    <property type="entry name" value="ABC_transporter-like_ATP-bd"/>
</dbReference>
<feature type="compositionally biased region" description="Low complexity" evidence="5">
    <location>
        <begin position="10"/>
        <end position="21"/>
    </location>
</feature>
<dbReference type="GO" id="GO:0016887">
    <property type="term" value="F:ATP hydrolysis activity"/>
    <property type="evidence" value="ECO:0007669"/>
    <property type="project" value="InterPro"/>
</dbReference>
<reference evidence="7 8" key="1">
    <citation type="journal article" date="2017" name="New Microbes New Infect">
        <title>Genome sequence of 'Leucobacter massiliensis' sp. nov. isolated from human pharynx after travel to the 2014 Hajj.</title>
        <authorList>
            <person name="Leangapichart T."/>
            <person name="Gautret P."/>
            <person name="Nguyen T.T."/>
            <person name="Armstrong N."/>
            <person name="Rolain J.M."/>
        </authorList>
    </citation>
    <scope>NUCLEOTIDE SEQUENCE [LARGE SCALE GENOMIC DNA]</scope>
    <source>
        <strain evidence="7 8">122RC15</strain>
    </source>
</reference>
<keyword evidence="4 7" id="KW-0067">ATP-binding</keyword>
<dbReference type="InterPro" id="IPR050319">
    <property type="entry name" value="ABC_transp_ATP-bind"/>
</dbReference>
<dbReference type="AlphaFoldDB" id="A0A2S9QLC7"/>
<accession>A0A2S9QLC7</accession>
<dbReference type="Pfam" id="PF08352">
    <property type="entry name" value="oligo_HPY"/>
    <property type="match status" value="1"/>
</dbReference>
<comment type="caution">
    <text evidence="7">The sequence shown here is derived from an EMBL/GenBank/DDBJ whole genome shotgun (WGS) entry which is preliminary data.</text>
</comment>
<dbReference type="PANTHER" id="PTHR43776">
    <property type="entry name" value="TRANSPORT ATP-BINDING PROTEIN"/>
    <property type="match status" value="1"/>
</dbReference>
<dbReference type="Proteomes" id="UP000238650">
    <property type="component" value="Unassembled WGS sequence"/>
</dbReference>
<evidence type="ECO:0000256" key="3">
    <source>
        <dbReference type="ARBA" id="ARBA00022741"/>
    </source>
</evidence>